<evidence type="ECO:0000313" key="4">
    <source>
        <dbReference type="EMBL" id="MDK2122971.1"/>
    </source>
</evidence>
<dbReference type="Proteomes" id="UP001172778">
    <property type="component" value="Unassembled WGS sequence"/>
</dbReference>
<feature type="coiled-coil region" evidence="1">
    <location>
        <begin position="40"/>
        <end position="108"/>
    </location>
</feature>
<feature type="transmembrane region" description="Helical" evidence="3">
    <location>
        <begin position="21"/>
        <end position="43"/>
    </location>
</feature>
<dbReference type="EMBL" id="JARRAF010000002">
    <property type="protein sequence ID" value="MDK2122971.1"/>
    <property type="molecule type" value="Genomic_DNA"/>
</dbReference>
<evidence type="ECO:0000313" key="5">
    <source>
        <dbReference type="Proteomes" id="UP001172778"/>
    </source>
</evidence>
<proteinExistence type="predicted"/>
<evidence type="ECO:0000256" key="2">
    <source>
        <dbReference type="SAM" id="MobiDB-lite"/>
    </source>
</evidence>
<dbReference type="RefSeq" id="WP_284099257.1">
    <property type="nucleotide sequence ID" value="NZ_JARRAF010000002.1"/>
</dbReference>
<sequence>MIRINLLPHREQKRKARLRRFAFLSAMSFAAGFAVVAAAYTFVQQEIANQEERNAFLKGQNELLDKQIAEIETLKKERQALLDRKKVVERLQSNRSEAVHILDQLVRQTPEGVYLREIKQTDDQLVLNGYTQSNARVSTFMRSLNDSPIFEQPTLIEIKATPVGNKRLSEFNLRVKVTRAQAEEETKPGQAKKDGAKQDGAKPESGGGKA</sequence>
<dbReference type="InterPro" id="IPR007813">
    <property type="entry name" value="PilN"/>
</dbReference>
<dbReference type="InterPro" id="IPR052534">
    <property type="entry name" value="Extracell_DNA_Util/SecSys_Comp"/>
</dbReference>
<feature type="region of interest" description="Disordered" evidence="2">
    <location>
        <begin position="177"/>
        <end position="210"/>
    </location>
</feature>
<keyword evidence="3" id="KW-0472">Membrane</keyword>
<name>A0ABT7DSD0_9NEIS</name>
<evidence type="ECO:0000256" key="1">
    <source>
        <dbReference type="SAM" id="Coils"/>
    </source>
</evidence>
<reference evidence="4" key="1">
    <citation type="submission" date="2023-03" db="EMBL/GenBank/DDBJ databases">
        <title>Chitinimonas shenzhenensis gen. nov., sp. nov., a novel member of family Burkholderiaceae isolated from activated sludge collected in Shen Zhen, China.</title>
        <authorList>
            <person name="Wang X."/>
        </authorList>
    </citation>
    <scope>NUCLEOTIDE SEQUENCE</scope>
    <source>
        <strain evidence="4">DQS-5</strain>
    </source>
</reference>
<feature type="compositionally biased region" description="Basic and acidic residues" evidence="2">
    <location>
        <begin position="181"/>
        <end position="202"/>
    </location>
</feature>
<protein>
    <submittedName>
        <fullName evidence="4">PilN domain-containing protein</fullName>
    </submittedName>
</protein>
<dbReference type="PANTHER" id="PTHR40278">
    <property type="entry name" value="DNA UTILIZATION PROTEIN HOFN"/>
    <property type="match status" value="1"/>
</dbReference>
<dbReference type="PANTHER" id="PTHR40278:SF2">
    <property type="entry name" value="TYPE IV PILUS INNER MEMBRANE COMPONENT PILN"/>
    <property type="match status" value="1"/>
</dbReference>
<evidence type="ECO:0000256" key="3">
    <source>
        <dbReference type="SAM" id="Phobius"/>
    </source>
</evidence>
<dbReference type="Pfam" id="PF05137">
    <property type="entry name" value="PilN"/>
    <property type="match status" value="1"/>
</dbReference>
<accession>A0ABT7DSD0</accession>
<comment type="caution">
    <text evidence="4">The sequence shown here is derived from an EMBL/GenBank/DDBJ whole genome shotgun (WGS) entry which is preliminary data.</text>
</comment>
<keyword evidence="1" id="KW-0175">Coiled coil</keyword>
<keyword evidence="3" id="KW-1133">Transmembrane helix</keyword>
<organism evidence="4 5">
    <name type="scientific">Parachitinimonas caeni</name>
    <dbReference type="NCBI Taxonomy" id="3031301"/>
    <lineage>
        <taxon>Bacteria</taxon>
        <taxon>Pseudomonadati</taxon>
        <taxon>Pseudomonadota</taxon>
        <taxon>Betaproteobacteria</taxon>
        <taxon>Neisseriales</taxon>
        <taxon>Chitinibacteraceae</taxon>
        <taxon>Parachitinimonas</taxon>
    </lineage>
</organism>
<keyword evidence="5" id="KW-1185">Reference proteome</keyword>
<gene>
    <name evidence="4" type="ORF">PZA18_02770</name>
</gene>
<keyword evidence="3" id="KW-0812">Transmembrane</keyword>